<dbReference type="InterPro" id="IPR038765">
    <property type="entry name" value="Papain-like_cys_pep_sf"/>
</dbReference>
<dbReference type="PROSITE" id="PS50235">
    <property type="entry name" value="USP_3"/>
    <property type="match status" value="1"/>
</dbReference>
<dbReference type="AlphaFoldDB" id="A0A3B3T2M0"/>
<keyword evidence="4" id="KW-1185">Reference proteome</keyword>
<evidence type="ECO:0000313" key="3">
    <source>
        <dbReference type="Ensembl" id="ENSPKIP00000036915.1"/>
    </source>
</evidence>
<dbReference type="GO" id="GO:0005634">
    <property type="term" value="C:nucleus"/>
    <property type="evidence" value="ECO:0007669"/>
    <property type="project" value="TreeGrafter"/>
</dbReference>
<dbReference type="PROSITE" id="PS00972">
    <property type="entry name" value="USP_1"/>
    <property type="match status" value="1"/>
</dbReference>
<dbReference type="GO" id="GO:0016579">
    <property type="term" value="P:protein deubiquitination"/>
    <property type="evidence" value="ECO:0007669"/>
    <property type="project" value="InterPro"/>
</dbReference>
<organism evidence="3 4">
    <name type="scientific">Paramormyrops kingsleyae</name>
    <dbReference type="NCBI Taxonomy" id="1676925"/>
    <lineage>
        <taxon>Eukaryota</taxon>
        <taxon>Metazoa</taxon>
        <taxon>Chordata</taxon>
        <taxon>Craniata</taxon>
        <taxon>Vertebrata</taxon>
        <taxon>Euteleostomi</taxon>
        <taxon>Actinopterygii</taxon>
        <taxon>Neopterygii</taxon>
        <taxon>Teleostei</taxon>
        <taxon>Osteoglossocephala</taxon>
        <taxon>Osteoglossomorpha</taxon>
        <taxon>Osteoglossiformes</taxon>
        <taxon>Mormyridae</taxon>
        <taxon>Paramormyrops</taxon>
    </lineage>
</organism>
<accession>A0A3B3T2M0</accession>
<name>A0A3B3T2M0_9TELE</name>
<reference evidence="3" key="2">
    <citation type="submission" date="2025-09" db="UniProtKB">
        <authorList>
            <consortium name="Ensembl"/>
        </authorList>
    </citation>
    <scope>IDENTIFICATION</scope>
</reference>
<proteinExistence type="predicted"/>
<dbReference type="Pfam" id="PF00443">
    <property type="entry name" value="UCH"/>
    <property type="match status" value="1"/>
</dbReference>
<dbReference type="InterPro" id="IPR028889">
    <property type="entry name" value="USP"/>
</dbReference>
<feature type="domain" description="USP" evidence="2">
    <location>
        <begin position="445"/>
        <end position="850"/>
    </location>
</feature>
<dbReference type="STRING" id="1676925.ENSPKIP00000036915"/>
<dbReference type="InterPro" id="IPR018200">
    <property type="entry name" value="USP_CS"/>
</dbReference>
<dbReference type="Proteomes" id="UP000261540">
    <property type="component" value="Unplaced"/>
</dbReference>
<dbReference type="PANTHER" id="PTHR24006:SF660">
    <property type="entry name" value="UBIQUITIN CARBOXYL-TERMINAL HYDROLASE 35"/>
    <property type="match status" value="1"/>
</dbReference>
<dbReference type="Ensembl" id="ENSPKIT00000017869.1">
    <property type="protein sequence ID" value="ENSPKIP00000036915.1"/>
    <property type="gene ID" value="ENSPKIG00000015301.1"/>
</dbReference>
<evidence type="ECO:0000256" key="1">
    <source>
        <dbReference type="SAM" id="MobiDB-lite"/>
    </source>
</evidence>
<dbReference type="InterPro" id="IPR049407">
    <property type="entry name" value="Usp38-like_N"/>
</dbReference>
<sequence>MDKILETVMMSPHSRLVKQGILRRVVESASQPLDSSQCMAIFQVSTKLFLTGNSQFKRDAGLEVLEAYAQHHKLEFEEFFNVRFVLNLLREGYGPVGRQSPLIFHYLQVGLLLVANTPSTLNLFHMVQIEILRIVCERPGPEVCEQLARLLNTCPQCAPSGNLQTVFCQQLMQTIHHFQCQSQNDDGIVTFLERVTKTSSMLQIVWRTNMATILPSLKELFIIISTPREDTVTSNTLASVVQYIPLELMEGTVRNLTNDKNISDAQMMTAICRMMDWLSWPFSRNIDKWVIALMKGVASVKKCVILVEVTLAKIEEVFQKLFYPIVREAALSVLSYLLLSFQHSPEAFHLLLPEIPPLIGRLAAEESASAQLCLQQLVELVHCLVIRFTGFPDIYQPVLEIIKDIAVPSEDRIKQILKQGAWTPQKPNQVALCHRLTPKSETGKTGLINLGNTCYMSSVIQALFMSPDFRHAVMALKNCDLLPVMGELQRLFAFLQHSQRPAISPDKFLYVSTPAWFTPGSQQDCSEYLKYLLDRLHEEENKSAQIVRGRPSETSGSGSLIKKLFGGKLVTHIRCLRCQNISQREEDFSDLSLAFPPPSYHVEAFTISPFPVVEGAEPPLQSQRRVPSSPKGDRRAGMLDVGGVPVETIGCVNNAESPHLSEEPECSSAASEDDCMHSDTSFSVPDLINFFLMSEIMAGENQYHCQICDSLQNAEKAVELTRVPHYLILTLLRFSFDSATKKRKKILDNVFIPIVLKMPVRNPSRQVDVVVHSGSSSDSGHYYCYAREWSSRGAGEVSPKQDASADDSGVEDHWFLFNDTRVSYSSFGSVSNVTTHFPKDTAYMMLYQKRATRRREPEDQNVSAALNEGEPLVKDLIEAVRKDNKLYTQEQERGVKHRAALSPSAAQPVVWLRKTPTQDHGLCGK</sequence>
<evidence type="ECO:0000259" key="2">
    <source>
        <dbReference type="PROSITE" id="PS50235"/>
    </source>
</evidence>
<feature type="region of interest" description="Disordered" evidence="1">
    <location>
        <begin position="616"/>
        <end position="639"/>
    </location>
</feature>
<protein>
    <submittedName>
        <fullName evidence="3">Ubiquitin specific peptidase 35</fullName>
    </submittedName>
</protein>
<dbReference type="Gene3D" id="3.90.70.10">
    <property type="entry name" value="Cysteine proteinases"/>
    <property type="match status" value="1"/>
</dbReference>
<dbReference type="GeneTree" id="ENSGT00940000160942"/>
<reference evidence="3" key="1">
    <citation type="submission" date="2025-08" db="UniProtKB">
        <authorList>
            <consortium name="Ensembl"/>
        </authorList>
    </citation>
    <scope>IDENTIFICATION</scope>
</reference>
<dbReference type="InterPro" id="IPR050164">
    <property type="entry name" value="Peptidase_C19"/>
</dbReference>
<dbReference type="PANTHER" id="PTHR24006">
    <property type="entry name" value="UBIQUITIN CARBOXYL-TERMINAL HYDROLASE"/>
    <property type="match status" value="1"/>
</dbReference>
<dbReference type="GO" id="GO:0004843">
    <property type="term" value="F:cysteine-type deubiquitinase activity"/>
    <property type="evidence" value="ECO:0007669"/>
    <property type="project" value="InterPro"/>
</dbReference>
<dbReference type="GO" id="GO:0005829">
    <property type="term" value="C:cytosol"/>
    <property type="evidence" value="ECO:0007669"/>
    <property type="project" value="TreeGrafter"/>
</dbReference>
<evidence type="ECO:0000313" key="4">
    <source>
        <dbReference type="Proteomes" id="UP000261540"/>
    </source>
</evidence>
<dbReference type="Pfam" id="PF21246">
    <property type="entry name" value="Usp38-like_N"/>
    <property type="match status" value="1"/>
</dbReference>
<dbReference type="SUPFAM" id="SSF54001">
    <property type="entry name" value="Cysteine proteinases"/>
    <property type="match status" value="1"/>
</dbReference>
<dbReference type="InterPro" id="IPR001394">
    <property type="entry name" value="Peptidase_C19_UCH"/>
</dbReference>